<dbReference type="Proteomes" id="UP000799423">
    <property type="component" value="Unassembled WGS sequence"/>
</dbReference>
<organism evidence="2 3">
    <name type="scientific">Plenodomus tracheiphilus IPT5</name>
    <dbReference type="NCBI Taxonomy" id="1408161"/>
    <lineage>
        <taxon>Eukaryota</taxon>
        <taxon>Fungi</taxon>
        <taxon>Dikarya</taxon>
        <taxon>Ascomycota</taxon>
        <taxon>Pezizomycotina</taxon>
        <taxon>Dothideomycetes</taxon>
        <taxon>Pleosporomycetidae</taxon>
        <taxon>Pleosporales</taxon>
        <taxon>Pleosporineae</taxon>
        <taxon>Leptosphaeriaceae</taxon>
        <taxon>Plenodomus</taxon>
    </lineage>
</organism>
<evidence type="ECO:0008006" key="4">
    <source>
        <dbReference type="Google" id="ProtNLM"/>
    </source>
</evidence>
<evidence type="ECO:0000256" key="1">
    <source>
        <dbReference type="SAM" id="MobiDB-lite"/>
    </source>
</evidence>
<dbReference type="EMBL" id="MU006299">
    <property type="protein sequence ID" value="KAF2852210.1"/>
    <property type="molecule type" value="Genomic_DNA"/>
</dbReference>
<evidence type="ECO:0000313" key="3">
    <source>
        <dbReference type="Proteomes" id="UP000799423"/>
    </source>
</evidence>
<gene>
    <name evidence="2" type="ORF">T440DRAFT_37438</name>
</gene>
<dbReference type="AlphaFoldDB" id="A0A6A7BA11"/>
<evidence type="ECO:0000313" key="2">
    <source>
        <dbReference type="EMBL" id="KAF2852210.1"/>
    </source>
</evidence>
<feature type="region of interest" description="Disordered" evidence="1">
    <location>
        <begin position="316"/>
        <end position="375"/>
    </location>
</feature>
<dbReference type="OrthoDB" id="3685561at2759"/>
<sequence>MVPPRRPLADITSQVKKNAYFQTAIAEPTSRAPSHVDRKGSPGSAIVPPLISRTIKVIVGADPDNQRIWYLPEALLVRHSILLASMLASSSEKGILLKQCDPRYFSNFVDYIRSSIYSINSQGPEHSALKIHARSCLLGAVLGAQEYCNASLRQLHALFRPSATDRWSCAAKSCIRASDIAFICAQTPPFLPLYYLTPDDGDSLAGLRQLFFDAVASHWTQRDVMQTGTADQNPDTAKWQDVWYQNPDFRAAMRNTVDTWDGSKRSALLRNVGEYTKYSLKPSTSLTRSSDEQLPVFKVEADVDGIEDQQYIGWVGIGPSRPLPPIPSTRRASSERRRRETSETGPADLSVVRGQYEGRQSEDQAVEDEEWREMH</sequence>
<keyword evidence="3" id="KW-1185">Reference proteome</keyword>
<feature type="compositionally biased region" description="Basic and acidic residues" evidence="1">
    <location>
        <begin position="332"/>
        <end position="342"/>
    </location>
</feature>
<name>A0A6A7BA11_9PLEO</name>
<accession>A0A6A7BA11</accession>
<reference evidence="2" key="1">
    <citation type="submission" date="2020-01" db="EMBL/GenBank/DDBJ databases">
        <authorList>
            <consortium name="DOE Joint Genome Institute"/>
            <person name="Haridas S."/>
            <person name="Albert R."/>
            <person name="Binder M."/>
            <person name="Bloem J."/>
            <person name="Labutti K."/>
            <person name="Salamov A."/>
            <person name="Andreopoulos B."/>
            <person name="Baker S.E."/>
            <person name="Barry K."/>
            <person name="Bills G."/>
            <person name="Bluhm B.H."/>
            <person name="Cannon C."/>
            <person name="Castanera R."/>
            <person name="Culley D.E."/>
            <person name="Daum C."/>
            <person name="Ezra D."/>
            <person name="Gonzalez J.B."/>
            <person name="Henrissat B."/>
            <person name="Kuo A."/>
            <person name="Liang C."/>
            <person name="Lipzen A."/>
            <person name="Lutzoni F."/>
            <person name="Magnuson J."/>
            <person name="Mondo S."/>
            <person name="Nolan M."/>
            <person name="Ohm R."/>
            <person name="Pangilinan J."/>
            <person name="Park H.-J."/>
            <person name="Ramirez L."/>
            <person name="Alfaro M."/>
            <person name="Sun H."/>
            <person name="Tritt A."/>
            <person name="Yoshinaga Y."/>
            <person name="Zwiers L.-H."/>
            <person name="Turgeon B.G."/>
            <person name="Goodwin S.B."/>
            <person name="Spatafora J.W."/>
            <person name="Crous P.W."/>
            <person name="Grigoriev I.V."/>
        </authorList>
    </citation>
    <scope>NUCLEOTIDE SEQUENCE</scope>
    <source>
        <strain evidence="2">IPT5</strain>
    </source>
</reference>
<proteinExistence type="predicted"/>
<feature type="compositionally biased region" description="Acidic residues" evidence="1">
    <location>
        <begin position="364"/>
        <end position="375"/>
    </location>
</feature>
<protein>
    <recommendedName>
        <fullName evidence="4">BTB domain-containing protein</fullName>
    </recommendedName>
</protein>